<organism evidence="9 10">
    <name type="scientific">Folsomia candida</name>
    <name type="common">Springtail</name>
    <dbReference type="NCBI Taxonomy" id="158441"/>
    <lineage>
        <taxon>Eukaryota</taxon>
        <taxon>Metazoa</taxon>
        <taxon>Ecdysozoa</taxon>
        <taxon>Arthropoda</taxon>
        <taxon>Hexapoda</taxon>
        <taxon>Collembola</taxon>
        <taxon>Entomobryomorpha</taxon>
        <taxon>Isotomoidea</taxon>
        <taxon>Isotomidae</taxon>
        <taxon>Proisotominae</taxon>
        <taxon>Folsomia</taxon>
    </lineage>
</organism>
<dbReference type="EMBL" id="LNIX01000003">
    <property type="protein sequence ID" value="OXA56994.1"/>
    <property type="molecule type" value="Genomic_DNA"/>
</dbReference>
<dbReference type="GO" id="GO:0030544">
    <property type="term" value="F:Hsp70 protein binding"/>
    <property type="evidence" value="ECO:0007669"/>
    <property type="project" value="TreeGrafter"/>
</dbReference>
<feature type="domain" description="J" evidence="8">
    <location>
        <begin position="118"/>
        <end position="182"/>
    </location>
</feature>
<dbReference type="SMART" id="SM00271">
    <property type="entry name" value="DnaJ"/>
    <property type="match status" value="1"/>
</dbReference>
<feature type="region of interest" description="Disordered" evidence="6">
    <location>
        <begin position="54"/>
        <end position="103"/>
    </location>
</feature>
<dbReference type="CDD" id="cd06257">
    <property type="entry name" value="DnaJ"/>
    <property type="match status" value="1"/>
</dbReference>
<dbReference type="InterPro" id="IPR051100">
    <property type="entry name" value="DnaJ_subfamily_B/C"/>
</dbReference>
<dbReference type="InterPro" id="IPR036869">
    <property type="entry name" value="J_dom_sf"/>
</dbReference>
<keyword evidence="5 7" id="KW-0472">Membrane</keyword>
<feature type="transmembrane region" description="Helical" evidence="7">
    <location>
        <begin position="266"/>
        <end position="287"/>
    </location>
</feature>
<feature type="region of interest" description="Disordered" evidence="6">
    <location>
        <begin position="180"/>
        <end position="199"/>
    </location>
</feature>
<dbReference type="Pfam" id="PF09320">
    <property type="entry name" value="DUF1977"/>
    <property type="match status" value="1"/>
</dbReference>
<dbReference type="PRINTS" id="PR00625">
    <property type="entry name" value="JDOMAIN"/>
</dbReference>
<evidence type="ECO:0000259" key="8">
    <source>
        <dbReference type="PROSITE" id="PS50076"/>
    </source>
</evidence>
<dbReference type="GO" id="GO:0071218">
    <property type="term" value="P:cellular response to misfolded protein"/>
    <property type="evidence" value="ECO:0007669"/>
    <property type="project" value="TreeGrafter"/>
</dbReference>
<sequence>MEGNKDEAERCIDYAQQAFNYGDRAKAEKFLKKAEKLYPTQKAKDLLTLLNKLEETNASTNSSSDDVRNRRGSSASTPKSPRKESSAGGDASSSSKSSGPEYTQEQLAAVKKIKGAKDYYEILGVSKEATDTDLKKAYRKLALQFHPDKNKAPGATEAFKGIGNAFAILSDAEKRKQYDLYGGEGTSQSPSTSHRHSSANQYEYGYSRGFESDMTAEELFNMFFGGGFPSQSVYTQNNRRRTRFYYANSGHNQENANQGEANNVTVALQVLPILFFILVTLVSSFFVQDPAYSLTRTQKYNVKRATGELEVPYYVKETFVADFQGNLKRLEAGIEEEYISNLRNECFKQRNYKEHLVWRAKNFGDENMLNQARDMQLSSCDALHGLRQKNRIYG</sequence>
<feature type="compositionally biased region" description="Low complexity" evidence="6">
    <location>
        <begin position="86"/>
        <end position="99"/>
    </location>
</feature>
<dbReference type="SUPFAM" id="SSF46565">
    <property type="entry name" value="Chaperone J-domain"/>
    <property type="match status" value="1"/>
</dbReference>
<keyword evidence="3" id="KW-0256">Endoplasmic reticulum</keyword>
<evidence type="ECO:0000256" key="3">
    <source>
        <dbReference type="ARBA" id="ARBA00022824"/>
    </source>
</evidence>
<dbReference type="GO" id="GO:0005789">
    <property type="term" value="C:endoplasmic reticulum membrane"/>
    <property type="evidence" value="ECO:0007669"/>
    <property type="project" value="UniProtKB-SubCell"/>
</dbReference>
<keyword evidence="2 7" id="KW-0812">Transmembrane</keyword>
<accession>A0A226EJ03</accession>
<dbReference type="InterPro" id="IPR001623">
    <property type="entry name" value="DnaJ_domain"/>
</dbReference>
<evidence type="ECO:0000313" key="10">
    <source>
        <dbReference type="Proteomes" id="UP000198287"/>
    </source>
</evidence>
<evidence type="ECO:0000256" key="7">
    <source>
        <dbReference type="SAM" id="Phobius"/>
    </source>
</evidence>
<evidence type="ECO:0000256" key="5">
    <source>
        <dbReference type="ARBA" id="ARBA00023136"/>
    </source>
</evidence>
<dbReference type="Proteomes" id="UP000198287">
    <property type="component" value="Unassembled WGS sequence"/>
</dbReference>
<proteinExistence type="predicted"/>
<dbReference type="OMA" id="DQWGEEG"/>
<comment type="subcellular location">
    <subcellularLocation>
        <location evidence="1">Endoplasmic reticulum membrane</location>
        <topology evidence="1">Single-pass membrane protein</topology>
    </subcellularLocation>
</comment>
<evidence type="ECO:0000256" key="1">
    <source>
        <dbReference type="ARBA" id="ARBA00004389"/>
    </source>
</evidence>
<evidence type="ECO:0000256" key="6">
    <source>
        <dbReference type="SAM" id="MobiDB-lite"/>
    </source>
</evidence>
<reference evidence="9 10" key="1">
    <citation type="submission" date="2015-12" db="EMBL/GenBank/DDBJ databases">
        <title>The genome of Folsomia candida.</title>
        <authorList>
            <person name="Faddeeva A."/>
            <person name="Derks M.F."/>
            <person name="Anvar Y."/>
            <person name="Smit S."/>
            <person name="Van Straalen N."/>
            <person name="Roelofs D."/>
        </authorList>
    </citation>
    <scope>NUCLEOTIDE SEQUENCE [LARGE SCALE GENOMIC DNA]</scope>
    <source>
        <strain evidence="9 10">VU population</strain>
        <tissue evidence="9">Whole body</tissue>
    </source>
</reference>
<dbReference type="PROSITE" id="PS00636">
    <property type="entry name" value="DNAJ_1"/>
    <property type="match status" value="1"/>
</dbReference>
<gene>
    <name evidence="9" type="ORF">Fcan01_08366</name>
</gene>
<evidence type="ECO:0000313" key="9">
    <source>
        <dbReference type="EMBL" id="OXA56994.1"/>
    </source>
</evidence>
<dbReference type="AlphaFoldDB" id="A0A226EJ03"/>
<dbReference type="PROSITE" id="PS50076">
    <property type="entry name" value="DNAJ_2"/>
    <property type="match status" value="1"/>
</dbReference>
<dbReference type="FunFam" id="1.10.287.110:FF:000103">
    <property type="entry name" value="DnaJ subfamily B member"/>
    <property type="match status" value="1"/>
</dbReference>
<dbReference type="STRING" id="158441.A0A226EJ03"/>
<name>A0A226EJ03_FOLCA</name>
<keyword evidence="10" id="KW-1185">Reference proteome</keyword>
<keyword evidence="4 7" id="KW-1133">Transmembrane helix</keyword>
<evidence type="ECO:0000256" key="2">
    <source>
        <dbReference type="ARBA" id="ARBA00022692"/>
    </source>
</evidence>
<dbReference type="InterPro" id="IPR015399">
    <property type="entry name" value="DUF1977_DnaJ-like"/>
</dbReference>
<dbReference type="Gene3D" id="1.10.287.110">
    <property type="entry name" value="DnaJ domain"/>
    <property type="match status" value="1"/>
</dbReference>
<evidence type="ECO:0000256" key="4">
    <source>
        <dbReference type="ARBA" id="ARBA00022989"/>
    </source>
</evidence>
<dbReference type="PANTHER" id="PTHR43908:SF3">
    <property type="entry name" value="AT29763P-RELATED"/>
    <property type="match status" value="1"/>
</dbReference>
<protein>
    <submittedName>
        <fullName evidence="9">DnaJ subfamily B member 12</fullName>
    </submittedName>
</protein>
<dbReference type="Pfam" id="PF00226">
    <property type="entry name" value="DnaJ"/>
    <property type="match status" value="1"/>
</dbReference>
<dbReference type="PANTHER" id="PTHR43908">
    <property type="entry name" value="AT29763P-RELATED"/>
    <property type="match status" value="1"/>
</dbReference>
<comment type="caution">
    <text evidence="9">The sequence shown here is derived from an EMBL/GenBank/DDBJ whole genome shotgun (WGS) entry which is preliminary data.</text>
</comment>
<dbReference type="OrthoDB" id="442087at2759"/>
<dbReference type="InterPro" id="IPR018253">
    <property type="entry name" value="DnaJ_domain_CS"/>
</dbReference>